<evidence type="ECO:0008006" key="4">
    <source>
        <dbReference type="Google" id="ProtNLM"/>
    </source>
</evidence>
<gene>
    <name evidence="2" type="ORF">GDO81_019150</name>
</gene>
<accession>A0AAV6YBU4</accession>
<evidence type="ECO:0000256" key="1">
    <source>
        <dbReference type="SAM" id="SignalP"/>
    </source>
</evidence>
<protein>
    <recommendedName>
        <fullName evidence="4">Secreted protein</fullName>
    </recommendedName>
</protein>
<evidence type="ECO:0000313" key="2">
    <source>
        <dbReference type="EMBL" id="KAG8534556.1"/>
    </source>
</evidence>
<proteinExistence type="predicted"/>
<keyword evidence="1" id="KW-0732">Signal</keyword>
<sequence>MSNLLIFVLHGLLPSKITFYNYANEPDGLWGNYQGPSLLYLHRLLHCLSLFPLPDVISQQCEEILLHSVTACEDTAWRGFGNAPIVLLTH</sequence>
<comment type="caution">
    <text evidence="2">The sequence shown here is derived from an EMBL/GenBank/DDBJ whole genome shotgun (WGS) entry which is preliminary data.</text>
</comment>
<dbReference type="AlphaFoldDB" id="A0AAV6YBU4"/>
<reference evidence="2" key="1">
    <citation type="thesis" date="2020" institute="ProQuest LLC" country="789 East Eisenhower Parkway, Ann Arbor, MI, USA">
        <title>Comparative Genomics and Chromosome Evolution.</title>
        <authorList>
            <person name="Mudd A.B."/>
        </authorList>
    </citation>
    <scope>NUCLEOTIDE SEQUENCE</scope>
    <source>
        <strain evidence="2">237g6f4</strain>
        <tissue evidence="2">Blood</tissue>
    </source>
</reference>
<keyword evidence="3" id="KW-1185">Reference proteome</keyword>
<dbReference type="Proteomes" id="UP000824782">
    <property type="component" value="Unassembled WGS sequence"/>
</dbReference>
<feature type="signal peptide" evidence="1">
    <location>
        <begin position="1"/>
        <end position="19"/>
    </location>
</feature>
<evidence type="ECO:0000313" key="3">
    <source>
        <dbReference type="Proteomes" id="UP000824782"/>
    </source>
</evidence>
<name>A0AAV6YBU4_ENGPU</name>
<organism evidence="2 3">
    <name type="scientific">Engystomops pustulosus</name>
    <name type="common">Tungara frog</name>
    <name type="synonym">Physalaemus pustulosus</name>
    <dbReference type="NCBI Taxonomy" id="76066"/>
    <lineage>
        <taxon>Eukaryota</taxon>
        <taxon>Metazoa</taxon>
        <taxon>Chordata</taxon>
        <taxon>Craniata</taxon>
        <taxon>Vertebrata</taxon>
        <taxon>Euteleostomi</taxon>
        <taxon>Amphibia</taxon>
        <taxon>Batrachia</taxon>
        <taxon>Anura</taxon>
        <taxon>Neobatrachia</taxon>
        <taxon>Hyloidea</taxon>
        <taxon>Leptodactylidae</taxon>
        <taxon>Leiuperinae</taxon>
        <taxon>Engystomops</taxon>
    </lineage>
</organism>
<dbReference type="EMBL" id="WNYA01100233">
    <property type="protein sequence ID" value="KAG8534556.1"/>
    <property type="molecule type" value="Genomic_DNA"/>
</dbReference>
<feature type="chain" id="PRO_5043967007" description="Secreted protein" evidence="1">
    <location>
        <begin position="20"/>
        <end position="90"/>
    </location>
</feature>